<dbReference type="AlphaFoldDB" id="A0AAW6UB57"/>
<dbReference type="InterPro" id="IPR000764">
    <property type="entry name" value="Uridine_kinase-like"/>
</dbReference>
<dbReference type="CDD" id="cd02023">
    <property type="entry name" value="UMPK"/>
    <property type="match status" value="1"/>
</dbReference>
<evidence type="ECO:0000256" key="3">
    <source>
        <dbReference type="ARBA" id="ARBA00022741"/>
    </source>
</evidence>
<comment type="subcellular location">
    <subcellularLocation>
        <location evidence="5">Cytoplasm</location>
    </subcellularLocation>
</comment>
<dbReference type="EMBL" id="JASCXW010000009">
    <property type="protein sequence ID" value="MDI6452746.1"/>
    <property type="molecule type" value="Genomic_DNA"/>
</dbReference>
<organism evidence="7 8">
    <name type="scientific">Peloplasma aerotolerans</name>
    <dbReference type="NCBI Taxonomy" id="3044389"/>
    <lineage>
        <taxon>Bacteria</taxon>
        <taxon>Bacillati</taxon>
        <taxon>Mycoplasmatota</taxon>
        <taxon>Mollicutes</taxon>
        <taxon>Acholeplasmatales</taxon>
        <taxon>Acholeplasmataceae</taxon>
        <taxon>Peloplasma</taxon>
    </lineage>
</organism>
<evidence type="ECO:0000256" key="5">
    <source>
        <dbReference type="RuleBase" id="RU003825"/>
    </source>
</evidence>
<comment type="caution">
    <text evidence="7">The sequence shown here is derived from an EMBL/GenBank/DDBJ whole genome shotgun (WGS) entry which is preliminary data.</text>
</comment>
<evidence type="ECO:0000313" key="8">
    <source>
        <dbReference type="Proteomes" id="UP001431532"/>
    </source>
</evidence>
<comment type="catalytic activity">
    <reaction evidence="5">
        <text>cytidine + ATP = CMP + ADP + H(+)</text>
        <dbReference type="Rhea" id="RHEA:24674"/>
        <dbReference type="ChEBI" id="CHEBI:15378"/>
        <dbReference type="ChEBI" id="CHEBI:17562"/>
        <dbReference type="ChEBI" id="CHEBI:30616"/>
        <dbReference type="ChEBI" id="CHEBI:60377"/>
        <dbReference type="ChEBI" id="CHEBI:456216"/>
        <dbReference type="EC" id="2.7.1.48"/>
    </reaction>
</comment>
<sequence>MKKPLLILVAGGSASGKSTVVTEILDKAGLEDVLILKHDDYYLDQSDLPLEVRYMTNYDHPSSLDNELLHKHLISLMQGKAIEKPVYDFVMHTRSKAIEHVVSKPIIIVEGILILENEQVRDLSDMNLFVELDDDTRFIRRMLRDMNERGRTLESIISQYERTVKPMYHKYIKPTKRFADVIIPNDRRHDIAVDLIVTKIKQILGERS</sequence>
<dbReference type="PRINTS" id="PR00988">
    <property type="entry name" value="URIDINKINASE"/>
</dbReference>
<dbReference type="GO" id="GO:0005524">
    <property type="term" value="F:ATP binding"/>
    <property type="evidence" value="ECO:0007669"/>
    <property type="project" value="UniProtKB-KW"/>
</dbReference>
<keyword evidence="3 5" id="KW-0547">Nucleotide-binding</keyword>
<keyword evidence="5" id="KW-0067">ATP-binding</keyword>
<comment type="pathway">
    <text evidence="5">Pyrimidine metabolism; CTP biosynthesis via salvage pathway; CTP from cytidine: step 1/3.</text>
</comment>
<dbReference type="RefSeq" id="WP_282839171.1">
    <property type="nucleotide sequence ID" value="NZ_JASCXW010000009.1"/>
</dbReference>
<evidence type="ECO:0000313" key="7">
    <source>
        <dbReference type="EMBL" id="MDI6452746.1"/>
    </source>
</evidence>
<gene>
    <name evidence="7" type="primary">udk</name>
    <name evidence="7" type="ORF">QJ521_04145</name>
</gene>
<dbReference type="GO" id="GO:0005737">
    <property type="term" value="C:cytoplasm"/>
    <property type="evidence" value="ECO:0007669"/>
    <property type="project" value="UniProtKB-SubCell"/>
</dbReference>
<keyword evidence="5" id="KW-0963">Cytoplasm</keyword>
<dbReference type="EC" id="2.7.1.48" evidence="5"/>
<protein>
    <recommendedName>
        <fullName evidence="5">Uridine kinase</fullName>
        <ecNumber evidence="5">2.7.1.48</ecNumber>
    </recommendedName>
</protein>
<dbReference type="InterPro" id="IPR027417">
    <property type="entry name" value="P-loop_NTPase"/>
</dbReference>
<dbReference type="NCBIfam" id="TIGR00235">
    <property type="entry name" value="udk"/>
    <property type="match status" value="1"/>
</dbReference>
<comment type="similarity">
    <text evidence="5">Belongs to the uridine kinase family.</text>
</comment>
<dbReference type="GO" id="GO:0004849">
    <property type="term" value="F:uridine kinase activity"/>
    <property type="evidence" value="ECO:0007669"/>
    <property type="project" value="UniProtKB-EC"/>
</dbReference>
<accession>A0AAW6UB57</accession>
<dbReference type="Pfam" id="PF00485">
    <property type="entry name" value="PRK"/>
    <property type="match status" value="1"/>
</dbReference>
<name>A0AAW6UB57_9MOLU</name>
<reference evidence="7" key="1">
    <citation type="submission" date="2023-05" db="EMBL/GenBank/DDBJ databases">
        <title>Mariniplasma microaerophilum sp. nov., a novel anaerobic mollicute isolated from terrestrial mud volcano, Taman Peninsula, Russia.</title>
        <authorList>
            <person name="Khomyakova M.A."/>
            <person name="Merkel A.Y."/>
            <person name="Slobodkin A.I."/>
        </authorList>
    </citation>
    <scope>NUCLEOTIDE SEQUENCE</scope>
    <source>
        <strain evidence="7">M4Ah</strain>
    </source>
</reference>
<dbReference type="Gene3D" id="3.40.50.300">
    <property type="entry name" value="P-loop containing nucleotide triphosphate hydrolases"/>
    <property type="match status" value="1"/>
</dbReference>
<comment type="pathway">
    <text evidence="1 5">Pyrimidine metabolism; UMP biosynthesis via salvage pathway; UMP from uridine: step 1/1.</text>
</comment>
<evidence type="ECO:0000259" key="6">
    <source>
        <dbReference type="Pfam" id="PF00485"/>
    </source>
</evidence>
<keyword evidence="2 5" id="KW-0808">Transferase</keyword>
<proteinExistence type="inferred from homology"/>
<dbReference type="InterPro" id="IPR006083">
    <property type="entry name" value="PRK/URK"/>
</dbReference>
<comment type="catalytic activity">
    <reaction evidence="5">
        <text>uridine + ATP = UMP + ADP + H(+)</text>
        <dbReference type="Rhea" id="RHEA:16825"/>
        <dbReference type="ChEBI" id="CHEBI:15378"/>
        <dbReference type="ChEBI" id="CHEBI:16704"/>
        <dbReference type="ChEBI" id="CHEBI:30616"/>
        <dbReference type="ChEBI" id="CHEBI:57865"/>
        <dbReference type="ChEBI" id="CHEBI:456216"/>
        <dbReference type="EC" id="2.7.1.48"/>
    </reaction>
</comment>
<dbReference type="SUPFAM" id="SSF52540">
    <property type="entry name" value="P-loop containing nucleoside triphosphate hydrolases"/>
    <property type="match status" value="1"/>
</dbReference>
<keyword evidence="8" id="KW-1185">Reference proteome</keyword>
<dbReference type="NCBIfam" id="NF004018">
    <property type="entry name" value="PRK05480.1"/>
    <property type="match status" value="1"/>
</dbReference>
<evidence type="ECO:0000256" key="1">
    <source>
        <dbReference type="ARBA" id="ARBA00004690"/>
    </source>
</evidence>
<feature type="domain" description="Phosphoribulokinase/uridine kinase" evidence="6">
    <location>
        <begin position="7"/>
        <end position="191"/>
    </location>
</feature>
<evidence type="ECO:0000256" key="2">
    <source>
        <dbReference type="ARBA" id="ARBA00022679"/>
    </source>
</evidence>
<keyword evidence="4 5" id="KW-0418">Kinase</keyword>
<evidence type="ECO:0000256" key="4">
    <source>
        <dbReference type="ARBA" id="ARBA00022777"/>
    </source>
</evidence>
<dbReference type="PANTHER" id="PTHR10285">
    <property type="entry name" value="URIDINE KINASE"/>
    <property type="match status" value="1"/>
</dbReference>
<dbReference type="Proteomes" id="UP001431532">
    <property type="component" value="Unassembled WGS sequence"/>
</dbReference>